<dbReference type="PANTHER" id="PTHR46256">
    <property type="entry name" value="AGAP011099-PA"/>
    <property type="match status" value="1"/>
</dbReference>
<dbReference type="InterPro" id="IPR001609">
    <property type="entry name" value="Myosin_head_motor_dom-like"/>
</dbReference>
<dbReference type="InterPro" id="IPR036961">
    <property type="entry name" value="Kinesin_motor_dom_sf"/>
</dbReference>
<feature type="domain" description="Myosin motor" evidence="13">
    <location>
        <begin position="114"/>
        <end position="812"/>
    </location>
</feature>
<name>A0ABM4C0I8_HYDVU</name>
<keyword evidence="10" id="KW-0966">Cell projection</keyword>
<dbReference type="Gene3D" id="6.20.240.20">
    <property type="match status" value="1"/>
</dbReference>
<dbReference type="Gene3D" id="1.20.58.530">
    <property type="match status" value="1"/>
</dbReference>
<keyword evidence="4" id="KW-0677">Repeat</keyword>
<dbReference type="Gene3D" id="1.20.5.190">
    <property type="match status" value="1"/>
</dbReference>
<protein>
    <submittedName>
        <fullName evidence="15">Myosin-IIIb isoform X20</fullName>
    </submittedName>
</protein>
<feature type="region of interest" description="Disordered" evidence="12">
    <location>
        <begin position="1043"/>
        <end position="1075"/>
    </location>
</feature>
<sequence>MDLRMIGNCRNTVNYVRGNPPPTVRNPTLWSNIFIKFIARAVTKDFEIRPDAALLLSDEFFLKCVDQLYLSKCRMELMSLIHIITKQFKVTGIPLNARTLQARMENARKNRQYLEVDDLASLPKLTNEIILSYIQERFAADHIYTYIGDILIAVNPLKDIPIYGPGASLLYQNGQKDSLPPHIFMVACSAYQSLIHKHIDQCCVISGESGSGKTVSANFLIQQLAWIGKVGGAKDKINHSLVKKILQINPLMEAFANAQTVINHNSSRFGKFLELHFTHSGALVGAQLSEYLLEKSRVVSQPRGERNFHMLYYVIAGLDYHNKLDKFELNTLNKHRYLNTDELSLSEYSCTSEMQDKFIQLQQSLEVLGFTAEEIQSLYCIIAGIIHIGDLEFMVDDLFSYEGEKAKIVNFKTLETVASLLCVEKNDLSEAMVTYSSVTRGETIIRNNTVEQAFDCRDAMAKALYGRLVSWIVKKVNALLRAEDRTNTVNTKIGILDIFGFENFAQNSFEQLCINIANEQLQFYFNEHIFVWEQEEYKSEGLKSFDIEFINNKPILDLFLQKPVGVLALLDEESRFPKASDLTLVEKFQDNISSEYMILSKETNTFFTIKHFADKVTYDATGFLEKNRDTLSMDVVQTLRLSSDKTLAALFLGSDLKQDTKMSGNSSHSSQSATISRLQQTVSVQFRQSLRMLLSKIIKSEPHFVRCLRPNLQNNPNIFDAEKVMKQLKYTGVLETAKIRQKGFSERILFKDFVQRYKFIFTEFTKPLAPTPANCLIILRESKIDENEQWQIGKTKVFLKYWHVEKLNSIVDINYTKIKICQKVARSFIFRRRFKKEMAARHKAATKIRAVWLGYKQRKLYLKSKIKVAPEVTEMAVRPYYRNIKREKRGYEDYEDFYSSDDEDTTKKIAESDNFAYITNPPVYQRISDPEGQAALEETRAIILLSQIDLASKEALELLNRTCYPVIHSVREKAQREGHQKLKSQKLDHKDRMIAVVEGFGDPLRQKYRQARLHLAEEVEGVVQEDYKNAPMLGLVEKPKKREEIKEETIPQKRAQKKPANRNPRKHLPPNKAAINEDYYPRRQQRTTPKTKSEWFFPRGNDIKVERNFETKLVKEEISANKKYVAAQENKTPETEKFLSYRDRVLESRREYLSRNDHKPFNYLNNDQRTLRKKISTFDSPNVEDRPSKNSDFVNSRQYVTPSNPFFVPDYASGVALSNVKEISRKTPIEVPIVHSNMTPKQKYADNYFKNISDNYLYSNFDKRSDSKINPYQREQRKNINISSPLYRNSSPMLDNYENYLKDDYEESPRDLKPMPLPGLVQRPIDFNNISKLNRFVSPPDDVVFERPRTKRPNGFNYGFEKDSVLQDLKLKKTGRLQDLLERRN</sequence>
<keyword evidence="6 11" id="KW-0067">ATP-binding</keyword>
<organism evidence="14 15">
    <name type="scientific">Hydra vulgaris</name>
    <name type="common">Hydra</name>
    <name type="synonym">Hydra attenuata</name>
    <dbReference type="NCBI Taxonomy" id="6087"/>
    <lineage>
        <taxon>Eukaryota</taxon>
        <taxon>Metazoa</taxon>
        <taxon>Cnidaria</taxon>
        <taxon>Hydrozoa</taxon>
        <taxon>Hydroidolina</taxon>
        <taxon>Anthoathecata</taxon>
        <taxon>Aplanulata</taxon>
        <taxon>Hydridae</taxon>
        <taxon>Hydra</taxon>
    </lineage>
</organism>
<keyword evidence="14" id="KW-1185">Reference proteome</keyword>
<evidence type="ECO:0000256" key="1">
    <source>
        <dbReference type="ARBA" id="ARBA00004245"/>
    </source>
</evidence>
<gene>
    <name evidence="15" type="primary">LOC101236961</name>
</gene>
<proteinExistence type="inferred from homology"/>
<keyword evidence="9" id="KW-0206">Cytoskeleton</keyword>
<evidence type="ECO:0000256" key="2">
    <source>
        <dbReference type="ARBA" id="ARBA00004316"/>
    </source>
</evidence>
<dbReference type="PANTHER" id="PTHR46256:SF3">
    <property type="entry name" value="MYOSIN MOTOR DOMAIN-CONTAINING PROTEIN"/>
    <property type="match status" value="1"/>
</dbReference>
<dbReference type="InterPro" id="IPR027417">
    <property type="entry name" value="P-loop_NTPase"/>
</dbReference>
<accession>A0ABM4C0I8</accession>
<reference evidence="15" key="1">
    <citation type="submission" date="2025-08" db="UniProtKB">
        <authorList>
            <consortium name="RefSeq"/>
        </authorList>
    </citation>
    <scope>IDENTIFICATION</scope>
</reference>
<dbReference type="PRINTS" id="PR00193">
    <property type="entry name" value="MYOSINHEAVY"/>
</dbReference>
<dbReference type="RefSeq" id="XP_065655052.1">
    <property type="nucleotide sequence ID" value="XM_065798980.1"/>
</dbReference>
<comment type="subcellular location">
    <subcellularLocation>
        <location evidence="2">Cell projection</location>
    </subcellularLocation>
    <subcellularLocation>
        <location evidence="1">Cytoplasm</location>
        <location evidence="1">Cytoskeleton</location>
    </subcellularLocation>
</comment>
<keyword evidence="7 11" id="KW-0518">Myosin</keyword>
<evidence type="ECO:0000259" key="13">
    <source>
        <dbReference type="PROSITE" id="PS51456"/>
    </source>
</evidence>
<evidence type="ECO:0000256" key="4">
    <source>
        <dbReference type="ARBA" id="ARBA00022737"/>
    </source>
</evidence>
<dbReference type="InterPro" id="IPR052409">
    <property type="entry name" value="Myosin-III_kinase_activity"/>
</dbReference>
<evidence type="ECO:0000256" key="11">
    <source>
        <dbReference type="PROSITE-ProRule" id="PRU00782"/>
    </source>
</evidence>
<comment type="similarity">
    <text evidence="11">Belongs to the TRAFAC class myosin-kinesin ATPase superfamily. Myosin family.</text>
</comment>
<dbReference type="PROSITE" id="PS51456">
    <property type="entry name" value="MYOSIN_MOTOR"/>
    <property type="match status" value="1"/>
</dbReference>
<keyword evidence="11" id="KW-0009">Actin-binding</keyword>
<feature type="compositionally biased region" description="Basic residues" evidence="12">
    <location>
        <begin position="1054"/>
        <end position="1069"/>
    </location>
</feature>
<dbReference type="Proteomes" id="UP001652625">
    <property type="component" value="Chromosome 06"/>
</dbReference>
<evidence type="ECO:0000256" key="7">
    <source>
        <dbReference type="ARBA" id="ARBA00023123"/>
    </source>
</evidence>
<dbReference type="Gene3D" id="3.40.850.10">
    <property type="entry name" value="Kinesin motor domain"/>
    <property type="match status" value="1"/>
</dbReference>
<feature type="region of interest" description="Actin-binding" evidence="11">
    <location>
        <begin position="690"/>
        <end position="712"/>
    </location>
</feature>
<evidence type="ECO:0000313" key="14">
    <source>
        <dbReference type="Proteomes" id="UP001652625"/>
    </source>
</evidence>
<feature type="binding site" evidence="11">
    <location>
        <begin position="207"/>
        <end position="214"/>
    </location>
    <ligand>
        <name>ATP</name>
        <dbReference type="ChEBI" id="CHEBI:30616"/>
    </ligand>
</feature>
<evidence type="ECO:0000256" key="5">
    <source>
        <dbReference type="ARBA" id="ARBA00022741"/>
    </source>
</evidence>
<dbReference type="SUPFAM" id="SSF52540">
    <property type="entry name" value="P-loop containing nucleoside triphosphate hydrolases"/>
    <property type="match status" value="1"/>
</dbReference>
<dbReference type="Gene3D" id="1.20.120.720">
    <property type="entry name" value="Myosin VI head, motor domain, U50 subdomain"/>
    <property type="match status" value="1"/>
</dbReference>
<keyword evidence="8 11" id="KW-0505">Motor protein</keyword>
<evidence type="ECO:0000256" key="12">
    <source>
        <dbReference type="SAM" id="MobiDB-lite"/>
    </source>
</evidence>
<evidence type="ECO:0000256" key="6">
    <source>
        <dbReference type="ARBA" id="ARBA00022840"/>
    </source>
</evidence>
<keyword evidence="3" id="KW-0963">Cytoplasm</keyword>
<evidence type="ECO:0000256" key="10">
    <source>
        <dbReference type="ARBA" id="ARBA00023273"/>
    </source>
</evidence>
<dbReference type="GeneID" id="101236961"/>
<evidence type="ECO:0000256" key="9">
    <source>
        <dbReference type="ARBA" id="ARBA00023212"/>
    </source>
</evidence>
<dbReference type="SMART" id="SM00242">
    <property type="entry name" value="MYSc"/>
    <property type="match status" value="1"/>
</dbReference>
<evidence type="ECO:0000256" key="3">
    <source>
        <dbReference type="ARBA" id="ARBA00022490"/>
    </source>
</evidence>
<keyword evidence="5 11" id="KW-0547">Nucleotide-binding</keyword>
<dbReference type="Gene3D" id="1.10.10.820">
    <property type="match status" value="1"/>
</dbReference>
<dbReference type="Pfam" id="PF00063">
    <property type="entry name" value="Myosin_head"/>
    <property type="match status" value="1"/>
</dbReference>
<evidence type="ECO:0000313" key="15">
    <source>
        <dbReference type="RefSeq" id="XP_065655052.1"/>
    </source>
</evidence>
<dbReference type="PROSITE" id="PS50096">
    <property type="entry name" value="IQ"/>
    <property type="match status" value="1"/>
</dbReference>
<dbReference type="CDD" id="cd23767">
    <property type="entry name" value="IQCD"/>
    <property type="match status" value="1"/>
</dbReference>
<evidence type="ECO:0000256" key="8">
    <source>
        <dbReference type="ARBA" id="ARBA00023175"/>
    </source>
</evidence>